<dbReference type="EMBL" id="JARK01001436">
    <property type="protein sequence ID" value="EYC02350.1"/>
    <property type="molecule type" value="Genomic_DNA"/>
</dbReference>
<protein>
    <submittedName>
        <fullName evidence="1">Uncharacterized protein</fullName>
    </submittedName>
</protein>
<accession>A0A016TI39</accession>
<comment type="caution">
    <text evidence="1">The sequence shown here is derived from an EMBL/GenBank/DDBJ whole genome shotgun (WGS) entry which is preliminary data.</text>
</comment>
<organism evidence="1 3">
    <name type="scientific">Ancylostoma ceylanicum</name>
    <dbReference type="NCBI Taxonomy" id="53326"/>
    <lineage>
        <taxon>Eukaryota</taxon>
        <taxon>Metazoa</taxon>
        <taxon>Ecdysozoa</taxon>
        <taxon>Nematoda</taxon>
        <taxon>Chromadorea</taxon>
        <taxon>Rhabditida</taxon>
        <taxon>Rhabditina</taxon>
        <taxon>Rhabditomorpha</taxon>
        <taxon>Strongyloidea</taxon>
        <taxon>Ancylostomatidae</taxon>
        <taxon>Ancylostomatinae</taxon>
        <taxon>Ancylostoma</taxon>
    </lineage>
</organism>
<gene>
    <name evidence="1" type="primary">Acey_s0100.g3244</name>
    <name evidence="2" type="synonym">Acey_s0100.g3245</name>
    <name evidence="1" type="ORF">Y032_0100g3244</name>
    <name evidence="2" type="ORF">Y032_0100g3245</name>
</gene>
<reference evidence="1" key="1">
    <citation type="submission" date="2014-02" db="EMBL/GenBank/DDBJ databases">
        <title>The genome and transcriptome of the zoonotic hookworm Ancylostoma ceylanicum reveal infection-specific gene families.</title>
        <authorList>
            <person name="Schwarz E.M."/>
            <person name="Hu Y."/>
            <person name="Antoshechkin I."/>
            <person name="Miller M.M."/>
            <person name="Sternberg P.W."/>
            <person name="Aroian R.V."/>
        </authorList>
    </citation>
    <scope>NUCLEOTIDE SEQUENCE</scope>
    <source>
        <strain evidence="1">HY135</strain>
    </source>
</reference>
<dbReference type="AlphaFoldDB" id="A0A016TI39"/>
<name>A0A016TI39_9BILA</name>
<keyword evidence="3" id="KW-1185">Reference proteome</keyword>
<evidence type="ECO:0000313" key="3">
    <source>
        <dbReference type="Proteomes" id="UP000024635"/>
    </source>
</evidence>
<evidence type="ECO:0000313" key="1">
    <source>
        <dbReference type="EMBL" id="EYC02350.1"/>
    </source>
</evidence>
<evidence type="ECO:0000313" key="2">
    <source>
        <dbReference type="EMBL" id="EYC02351.1"/>
    </source>
</evidence>
<dbReference type="Proteomes" id="UP000024635">
    <property type="component" value="Unassembled WGS sequence"/>
</dbReference>
<reference evidence="3" key="2">
    <citation type="journal article" date="2015" name="Nat. Genet.">
        <title>The genome and transcriptome of the zoonotic hookworm Ancylostoma ceylanicum identify infection-specific gene families.</title>
        <authorList>
            <person name="Schwarz E.M."/>
            <person name="Hu Y."/>
            <person name="Antoshechkin I."/>
            <person name="Miller M.M."/>
            <person name="Sternberg P.W."/>
            <person name="Aroian R.V."/>
        </authorList>
    </citation>
    <scope>NUCLEOTIDE SEQUENCE</scope>
    <source>
        <strain evidence="3">HY135</strain>
    </source>
</reference>
<sequence>MDTRGTQDLQRLDMDWRRLERRTSSNSRIASSSSSSTGLLAIAVRASDGGTNRAKKRGEPDGMRRLYLYCCRRGNDTGGHERHGKVPYPCGRLMGMAHGATQVDLNRSRTSAQCVQHAGDPDRK</sequence>
<dbReference type="EMBL" id="JARK01001436">
    <property type="protein sequence ID" value="EYC02351.1"/>
    <property type="molecule type" value="Genomic_DNA"/>
</dbReference>
<proteinExistence type="predicted"/>